<dbReference type="Gene3D" id="2.20.70.10">
    <property type="match status" value="1"/>
</dbReference>
<dbReference type="Gene3D" id="3.30.160.20">
    <property type="match status" value="1"/>
</dbReference>
<dbReference type="GO" id="GO:0031053">
    <property type="term" value="P:primary miRNA processing"/>
    <property type="evidence" value="ECO:0007669"/>
    <property type="project" value="InterPro"/>
</dbReference>
<dbReference type="InterPro" id="IPR040375">
    <property type="entry name" value="DGCR8"/>
</dbReference>
<dbReference type="PANTHER" id="PTHR13482:SF3">
    <property type="entry name" value="MICROPROCESSOR COMPLEX SUBUNIT DGCR8"/>
    <property type="match status" value="1"/>
</dbReference>
<feature type="domain" description="WW" evidence="2">
    <location>
        <begin position="112"/>
        <end position="145"/>
    </location>
</feature>
<name>A0A0N5A2S3_PARTI</name>
<dbReference type="GO" id="GO:0070877">
    <property type="term" value="C:microprocessor complex"/>
    <property type="evidence" value="ECO:0007669"/>
    <property type="project" value="InterPro"/>
</dbReference>
<sequence length="610" mass="69531">MDEMSQYNDGIPPPPPPEVCPFTNERQYMPMDVDTTPSLESTESPESRDSDDSLVDIVMNKRGYSKKEGSKEKDETITDNECPMEGTGTNDGKPSIKIPKNFITNCVSTRNKGLPEGWKAIAHDSGHFVYLHLATRVATYSKPFELKEGSARHHQTPLSSIPCLEQRRHLEKVKKMKESGKLTDISVHETITPDELINYSKSIYKYEVKYMDAIDRNLPKSERKRKIAEFFASNNDDDRVEMIPPHLPLKPEGNFPSHGHLINIECPGTFGKKGRTVQFNPVGKSSTNILHEYIQRSMKTKVLYVEEQFDFDSYIFHCSCYLIVNDIVKRSIMENKRIVGKLGKVETRNNRDEVQLFIGKGKGRSKREAKLNAGVNCVKLFLEDLTFDESGVCKTIGGKSVREDDIIQFFKSVDIDNEKLADLCEKSGQLTPNAILQIALKNHPNSGTFKLETECQSTAHGKHTFYLSFGNLCIDYECKNKKEGKQVAAQKLLKALHPECSTWGDIIEIYGTKSQSTREAKLSAQKNVIKMASEYMEENKARMKHSYEPNYKVLNALKEHHKKFFEKYADELVEQHINDFKRPILHPDIAARASRKKELENPTPLWKNAL</sequence>
<dbReference type="InterPro" id="IPR001202">
    <property type="entry name" value="WW_dom"/>
</dbReference>
<feature type="region of interest" description="Disordered" evidence="1">
    <location>
        <begin position="1"/>
        <end position="96"/>
    </location>
</feature>
<reference evidence="4" key="1">
    <citation type="submission" date="2017-02" db="UniProtKB">
        <authorList>
            <consortium name="WormBaseParasite"/>
        </authorList>
    </citation>
    <scope>IDENTIFICATION</scope>
</reference>
<dbReference type="WBParaSite" id="PTRK_0001593800.1">
    <property type="protein sequence ID" value="PTRK_0001593800.1"/>
    <property type="gene ID" value="PTRK_0001593800"/>
</dbReference>
<dbReference type="SUPFAM" id="SSF54768">
    <property type="entry name" value="dsRNA-binding domain-like"/>
    <property type="match status" value="1"/>
</dbReference>
<dbReference type="FunFam" id="3.30.160.20:FF:000021">
    <property type="entry name" value="Microprocessor complex subunit DGCR8"/>
    <property type="match status" value="1"/>
</dbReference>
<organism evidence="3 4">
    <name type="scientific">Parastrongyloides trichosuri</name>
    <name type="common">Possum-specific nematode worm</name>
    <dbReference type="NCBI Taxonomy" id="131310"/>
    <lineage>
        <taxon>Eukaryota</taxon>
        <taxon>Metazoa</taxon>
        <taxon>Ecdysozoa</taxon>
        <taxon>Nematoda</taxon>
        <taxon>Chromadorea</taxon>
        <taxon>Rhabditida</taxon>
        <taxon>Tylenchina</taxon>
        <taxon>Panagrolaimomorpha</taxon>
        <taxon>Strongyloidoidea</taxon>
        <taxon>Strongyloididae</taxon>
        <taxon>Parastrongyloides</taxon>
    </lineage>
</organism>
<dbReference type="PROSITE" id="PS50020">
    <property type="entry name" value="WW_DOMAIN_2"/>
    <property type="match status" value="1"/>
</dbReference>
<feature type="compositionally biased region" description="Low complexity" evidence="1">
    <location>
        <begin position="35"/>
        <end position="44"/>
    </location>
</feature>
<dbReference type="Gene3D" id="3.30.160.590">
    <property type="match status" value="1"/>
</dbReference>
<evidence type="ECO:0000256" key="1">
    <source>
        <dbReference type="SAM" id="MobiDB-lite"/>
    </source>
</evidence>
<evidence type="ECO:0000259" key="2">
    <source>
        <dbReference type="PROSITE" id="PS50020"/>
    </source>
</evidence>
<dbReference type="GO" id="GO:0042802">
    <property type="term" value="F:identical protein binding"/>
    <property type="evidence" value="ECO:0007669"/>
    <property type="project" value="InterPro"/>
</dbReference>
<dbReference type="PANTHER" id="PTHR13482">
    <property type="entry name" value="MICRORNA PROCESSOR COMPLEX SUBUNIT DGCR8"/>
    <property type="match status" value="1"/>
</dbReference>
<dbReference type="GO" id="GO:0020037">
    <property type="term" value="F:heme binding"/>
    <property type="evidence" value="ECO:0007669"/>
    <property type="project" value="InterPro"/>
</dbReference>
<evidence type="ECO:0000313" key="4">
    <source>
        <dbReference type="WBParaSite" id="PTRK_0001593800.1"/>
    </source>
</evidence>
<dbReference type="GO" id="GO:0003725">
    <property type="term" value="F:double-stranded RNA binding"/>
    <property type="evidence" value="ECO:0007669"/>
    <property type="project" value="TreeGrafter"/>
</dbReference>
<dbReference type="GO" id="GO:0070878">
    <property type="term" value="F:primary miRNA binding"/>
    <property type="evidence" value="ECO:0007669"/>
    <property type="project" value="TreeGrafter"/>
</dbReference>
<evidence type="ECO:0000313" key="3">
    <source>
        <dbReference type="Proteomes" id="UP000038045"/>
    </source>
</evidence>
<proteinExistence type="predicted"/>
<feature type="compositionally biased region" description="Basic and acidic residues" evidence="1">
    <location>
        <begin position="65"/>
        <end position="76"/>
    </location>
</feature>
<dbReference type="CDD" id="cd19868">
    <property type="entry name" value="DSRM_DGCR8_rpt2"/>
    <property type="match status" value="1"/>
</dbReference>
<dbReference type="Proteomes" id="UP000038045">
    <property type="component" value="Unplaced"/>
</dbReference>
<dbReference type="AlphaFoldDB" id="A0A0N5A2S3"/>
<accession>A0A0N5A2S3</accession>
<dbReference type="STRING" id="131310.A0A0N5A2S3"/>
<keyword evidence="3" id="KW-1185">Reference proteome</keyword>
<protein>
    <submittedName>
        <fullName evidence="4">WW domain-containing protein</fullName>
    </submittedName>
</protein>